<dbReference type="InterPro" id="IPR003439">
    <property type="entry name" value="ABC_transporter-like_ATP-bd"/>
</dbReference>
<name>A0ABX6BLC3_9ACTN</name>
<dbReference type="PROSITE" id="PS50893">
    <property type="entry name" value="ABC_TRANSPORTER_2"/>
    <property type="match status" value="2"/>
</dbReference>
<evidence type="ECO:0000313" key="7">
    <source>
        <dbReference type="EMBL" id="QEV36069.1"/>
    </source>
</evidence>
<dbReference type="Pfam" id="PF00005">
    <property type="entry name" value="ABC_tran"/>
    <property type="match status" value="2"/>
</dbReference>
<sequence>MLGGRPVRPQPFHRTPPRRTGVVCGDDGESVPGGLVRPASALYHPVHRHPPDGAVAGARSDQTLGTAPLVRPRLPPGRLGTRRGERALPRRRPTPRGDGSGRARRPPGRRRPGVPQPASAAACRRGKDGDTVTTSVYEEGAGAPEGVPVPEPVIRLSGVSKRYSGTYALRSIDFDVRPGEVHALLGENGAGKSTLVKVVAGAVKHDSGTLVVDGRERVFSAPKESTAAGIAMVYQEGSLVESMTVAQNLFLGREKAFNNLSHLNTAARELLESHNFHIRPEVPAGSLGIAQKQMVEIARAVHRRAKLVILDEPTSSVTPEERLQLFLSMRQLKRDGIGVVFITHMLDEALAEADRITVLRDGEVRGTLARAQFDRDEVVRMMVGRDVEYGRVPPGRAADPVPVLEVEDLTLLPAVRSMSFTARAGEIVGIYGLVGAGRSETAMIISGITKRRRLRGGKIRLDGREVRFRTPRHARRAGIVHITEDRKASGFFSHFTIAENIHLGHVCGARRLPFLLRPGERASVARRFVERFQVRTLRPERAKLVELSGGNQQKVVLAKGLTRKPRVAIIDEPTRGVDLGTIVEIHAMIRALADDGVAVVVISSYLPEIQALSDRILVAKQGAVAAEFDPAEADEEALMFAAVH</sequence>
<evidence type="ECO:0000256" key="2">
    <source>
        <dbReference type="ARBA" id="ARBA00022737"/>
    </source>
</evidence>
<evidence type="ECO:0000256" key="4">
    <source>
        <dbReference type="ARBA" id="ARBA00022840"/>
    </source>
</evidence>
<keyword evidence="1" id="KW-0813">Transport</keyword>
<dbReference type="CDD" id="cd03216">
    <property type="entry name" value="ABC_Carb_Monos_I"/>
    <property type="match status" value="1"/>
</dbReference>
<dbReference type="Gene3D" id="3.40.50.300">
    <property type="entry name" value="P-loop containing nucleotide triphosphate hydrolases"/>
    <property type="match status" value="2"/>
</dbReference>
<feature type="compositionally biased region" description="Basic residues" evidence="5">
    <location>
        <begin position="102"/>
        <end position="112"/>
    </location>
</feature>
<keyword evidence="8" id="KW-1185">Reference proteome</keyword>
<evidence type="ECO:0000313" key="8">
    <source>
        <dbReference type="Proteomes" id="UP000326029"/>
    </source>
</evidence>
<keyword evidence="2" id="KW-0677">Repeat</keyword>
<dbReference type="InterPro" id="IPR027417">
    <property type="entry name" value="P-loop_NTPase"/>
</dbReference>
<dbReference type="GO" id="GO:0005524">
    <property type="term" value="F:ATP binding"/>
    <property type="evidence" value="ECO:0007669"/>
    <property type="project" value="UniProtKB-KW"/>
</dbReference>
<dbReference type="EMBL" id="CP023693">
    <property type="protein sequence ID" value="QEV36069.1"/>
    <property type="molecule type" value="Genomic_DNA"/>
</dbReference>
<evidence type="ECO:0000256" key="3">
    <source>
        <dbReference type="ARBA" id="ARBA00022741"/>
    </source>
</evidence>
<feature type="compositionally biased region" description="Low complexity" evidence="5">
    <location>
        <begin position="68"/>
        <end position="79"/>
    </location>
</feature>
<evidence type="ECO:0000256" key="1">
    <source>
        <dbReference type="ARBA" id="ARBA00022448"/>
    </source>
</evidence>
<reference evidence="7 8" key="1">
    <citation type="submission" date="2017-09" db="EMBL/GenBank/DDBJ databases">
        <authorList>
            <person name="Lee N."/>
            <person name="Cho B.-K."/>
        </authorList>
    </citation>
    <scope>NUCLEOTIDE SEQUENCE [LARGE SCALE GENOMIC DNA]</scope>
    <source>
        <strain evidence="7 8">ATCC 19740</strain>
    </source>
</reference>
<feature type="region of interest" description="Disordered" evidence="5">
    <location>
        <begin position="1"/>
        <end position="132"/>
    </location>
</feature>
<keyword evidence="3" id="KW-0547">Nucleotide-binding</keyword>
<gene>
    <name evidence="7" type="ORF">CP977_31085</name>
</gene>
<dbReference type="InterPro" id="IPR050107">
    <property type="entry name" value="ABC_carbohydrate_import_ATPase"/>
</dbReference>
<dbReference type="InterPro" id="IPR017871">
    <property type="entry name" value="ABC_transporter-like_CS"/>
</dbReference>
<feature type="domain" description="ABC transporter" evidence="6">
    <location>
        <begin position="398"/>
        <end position="641"/>
    </location>
</feature>
<proteinExistence type="predicted"/>
<accession>A0ABX6BLC3</accession>
<feature type="domain" description="ABC transporter" evidence="6">
    <location>
        <begin position="154"/>
        <end position="386"/>
    </location>
</feature>
<evidence type="ECO:0000259" key="6">
    <source>
        <dbReference type="PROSITE" id="PS50893"/>
    </source>
</evidence>
<dbReference type="PANTHER" id="PTHR43790">
    <property type="entry name" value="CARBOHYDRATE TRANSPORT ATP-BINDING PROTEIN MG119-RELATED"/>
    <property type="match status" value="1"/>
</dbReference>
<dbReference type="SMART" id="SM00382">
    <property type="entry name" value="AAA"/>
    <property type="match status" value="2"/>
</dbReference>
<dbReference type="Proteomes" id="UP000326029">
    <property type="component" value="Chromosome"/>
</dbReference>
<keyword evidence="4 7" id="KW-0067">ATP-binding</keyword>
<dbReference type="PROSITE" id="PS00211">
    <property type="entry name" value="ABC_TRANSPORTER_1"/>
    <property type="match status" value="1"/>
</dbReference>
<dbReference type="CDD" id="cd03215">
    <property type="entry name" value="ABC_Carb_Monos_II"/>
    <property type="match status" value="1"/>
</dbReference>
<organism evidence="7 8">
    <name type="scientific">Streptomyces cinereoruber</name>
    <dbReference type="NCBI Taxonomy" id="67260"/>
    <lineage>
        <taxon>Bacteria</taxon>
        <taxon>Bacillati</taxon>
        <taxon>Actinomycetota</taxon>
        <taxon>Actinomycetes</taxon>
        <taxon>Kitasatosporales</taxon>
        <taxon>Streptomycetaceae</taxon>
        <taxon>Streptomyces</taxon>
    </lineage>
</organism>
<dbReference type="PANTHER" id="PTHR43790:SF9">
    <property type="entry name" value="GALACTOFURANOSE TRANSPORTER ATP-BINDING PROTEIN YTFR"/>
    <property type="match status" value="1"/>
</dbReference>
<evidence type="ECO:0000256" key="5">
    <source>
        <dbReference type="SAM" id="MobiDB-lite"/>
    </source>
</evidence>
<dbReference type="InterPro" id="IPR003593">
    <property type="entry name" value="AAA+_ATPase"/>
</dbReference>
<dbReference type="SUPFAM" id="SSF52540">
    <property type="entry name" value="P-loop containing nucleoside triphosphate hydrolases"/>
    <property type="match status" value="2"/>
</dbReference>
<protein>
    <submittedName>
        <fullName evidence="7">Sugar ABC transporter ATP-binding protein</fullName>
    </submittedName>
</protein>